<dbReference type="Gene3D" id="3.60.40.10">
    <property type="entry name" value="PPM-type phosphatase domain"/>
    <property type="match status" value="1"/>
</dbReference>
<dbReference type="AlphaFoldDB" id="A0AA91T2G5"/>
<comment type="caution">
    <text evidence="7">The sequence shown here is derived from an EMBL/GenBank/DDBJ whole genome shotgun (WGS) entry which is preliminary data.</text>
</comment>
<keyword evidence="3 5" id="KW-0378">Hydrolase</keyword>
<proteinExistence type="inferred from homology"/>
<accession>A0AA91T2G5</accession>
<comment type="similarity">
    <text evidence="1 5">Belongs to the PP2C family.</text>
</comment>
<evidence type="ECO:0000313" key="7">
    <source>
        <dbReference type="EMBL" id="OVF09259.1"/>
    </source>
</evidence>
<dbReference type="CDD" id="cd00143">
    <property type="entry name" value="PP2Cc"/>
    <property type="match status" value="1"/>
</dbReference>
<dbReference type="InterPro" id="IPR015655">
    <property type="entry name" value="PP2C"/>
</dbReference>
<evidence type="ECO:0000313" key="8">
    <source>
        <dbReference type="Proteomes" id="UP000195602"/>
    </source>
</evidence>
<dbReference type="GO" id="GO:0046872">
    <property type="term" value="F:metal ion binding"/>
    <property type="evidence" value="ECO:0007669"/>
    <property type="project" value="UniProtKB-KW"/>
</dbReference>
<evidence type="ECO:0000256" key="1">
    <source>
        <dbReference type="ARBA" id="ARBA00006702"/>
    </source>
</evidence>
<reference evidence="7 8" key="1">
    <citation type="submission" date="2017-04" db="EMBL/GenBank/DDBJ databases">
        <title>Draft genome of the yeast Clavispora lusitaniae type strain CBS 6936.</title>
        <authorList>
            <person name="Durrens P."/>
            <person name="Klopp C."/>
            <person name="Biteau N."/>
            <person name="Fitton-Ouhabi V."/>
            <person name="Dementhon K."/>
            <person name="Accoceberry I."/>
            <person name="Sherman D.J."/>
            <person name="Noel T."/>
        </authorList>
    </citation>
    <scope>NUCLEOTIDE SEQUENCE [LARGE SCALE GENOMIC DNA]</scope>
    <source>
        <strain evidence="7 8">CBS 6936</strain>
    </source>
</reference>
<dbReference type="KEGG" id="clus:A9F13_05g00440"/>
<dbReference type="PANTHER" id="PTHR13832">
    <property type="entry name" value="PROTEIN PHOSPHATASE 2C"/>
    <property type="match status" value="1"/>
</dbReference>
<gene>
    <name evidence="7" type="ORF">A9F13_05g00440</name>
</gene>
<dbReference type="EMBL" id="LYUB02000005">
    <property type="protein sequence ID" value="OVF09259.1"/>
    <property type="molecule type" value="Genomic_DNA"/>
</dbReference>
<dbReference type="InterPro" id="IPR000222">
    <property type="entry name" value="PP2C_BS"/>
</dbReference>
<name>A0AA91T2G5_CLALS</name>
<dbReference type="Pfam" id="PF00481">
    <property type="entry name" value="PP2C"/>
    <property type="match status" value="1"/>
</dbReference>
<sequence>MTSPNDGARSPAPPDPFQGLSFSVGVAENKNLSYRSKMEDVHTYVANFAERLDWGYFAIFDGHAGKQAARWCGNNLHVLLENEILAREAEKEKSPYDIKELLHTVFIRADERIEEEGFGSSGSTAAVAVLRWETDQKDSVEGSVGRASETSGYDFVPTKQHRRVLYTANVGDSRIVLCRGGRSYRLTYDHKASDQSEVARVRDSGGLVLKNRVNGVLAVTRALGDAYIKTLVTGKPFTTSTEITREDEFLILACDGVWDVISDHTACRLVHDVFERQRQAGEPYDPPAAARKLCQLAIEKASTDNVTVMVVKLDPNILPA</sequence>
<dbReference type="PANTHER" id="PTHR13832:SF837">
    <property type="entry name" value="PROTEIN PHOSPHATASE 2C-LIKE DOMAIN-CONTAINING PROTEIN 1"/>
    <property type="match status" value="1"/>
</dbReference>
<evidence type="ECO:0000256" key="4">
    <source>
        <dbReference type="ARBA" id="ARBA00022912"/>
    </source>
</evidence>
<evidence type="ECO:0000259" key="6">
    <source>
        <dbReference type="PROSITE" id="PS51746"/>
    </source>
</evidence>
<evidence type="ECO:0000256" key="5">
    <source>
        <dbReference type="RuleBase" id="RU003465"/>
    </source>
</evidence>
<dbReference type="InterPro" id="IPR001932">
    <property type="entry name" value="PPM-type_phosphatase-like_dom"/>
</dbReference>
<feature type="domain" description="PPM-type phosphatase" evidence="6">
    <location>
        <begin position="23"/>
        <end position="313"/>
    </location>
</feature>
<dbReference type="PROSITE" id="PS51746">
    <property type="entry name" value="PPM_2"/>
    <property type="match status" value="1"/>
</dbReference>
<dbReference type="GO" id="GO:0004722">
    <property type="term" value="F:protein serine/threonine phosphatase activity"/>
    <property type="evidence" value="ECO:0007669"/>
    <property type="project" value="InterPro"/>
</dbReference>
<organism evidence="7 8">
    <name type="scientific">Clavispora lusitaniae</name>
    <name type="common">Candida lusitaniae</name>
    <dbReference type="NCBI Taxonomy" id="36911"/>
    <lineage>
        <taxon>Eukaryota</taxon>
        <taxon>Fungi</taxon>
        <taxon>Dikarya</taxon>
        <taxon>Ascomycota</taxon>
        <taxon>Saccharomycotina</taxon>
        <taxon>Pichiomycetes</taxon>
        <taxon>Metschnikowiaceae</taxon>
        <taxon>Clavispora</taxon>
    </lineage>
</organism>
<dbReference type="SMART" id="SM00332">
    <property type="entry name" value="PP2Cc"/>
    <property type="match status" value="1"/>
</dbReference>
<protein>
    <submittedName>
        <fullName evidence="7">Type 2C protein phosphatase</fullName>
    </submittedName>
</protein>
<dbReference type="Proteomes" id="UP000195602">
    <property type="component" value="Unassembled WGS sequence"/>
</dbReference>
<dbReference type="SUPFAM" id="SSF81606">
    <property type="entry name" value="PP2C-like"/>
    <property type="match status" value="1"/>
</dbReference>
<dbReference type="InterPro" id="IPR036457">
    <property type="entry name" value="PPM-type-like_dom_sf"/>
</dbReference>
<dbReference type="PROSITE" id="PS01032">
    <property type="entry name" value="PPM_1"/>
    <property type="match status" value="1"/>
</dbReference>
<evidence type="ECO:0000256" key="3">
    <source>
        <dbReference type="ARBA" id="ARBA00022801"/>
    </source>
</evidence>
<keyword evidence="4 5" id="KW-0904">Protein phosphatase</keyword>
<evidence type="ECO:0000256" key="2">
    <source>
        <dbReference type="ARBA" id="ARBA00022723"/>
    </source>
</evidence>
<keyword evidence="2" id="KW-0479">Metal-binding</keyword>